<proteinExistence type="predicted"/>
<reference evidence="1 2" key="1">
    <citation type="submission" date="2023-10" db="EMBL/GenBank/DDBJ databases">
        <title>Chromosome-scale genome assembly provides insights into flower coloration mechanisms of Canna indica.</title>
        <authorList>
            <person name="Li C."/>
        </authorList>
    </citation>
    <scope>NUCLEOTIDE SEQUENCE [LARGE SCALE GENOMIC DNA]</scope>
    <source>
        <tissue evidence="1">Flower</tissue>
    </source>
</reference>
<dbReference type="PANTHER" id="PTHR31390:SF2">
    <property type="entry name" value="EXPRESSED PROTEIN"/>
    <property type="match status" value="1"/>
</dbReference>
<dbReference type="PANTHER" id="PTHR31390">
    <property type="entry name" value="EXPRESSED PROTEIN"/>
    <property type="match status" value="1"/>
</dbReference>
<accession>A0AAQ3QS18</accession>
<gene>
    <name evidence="1" type="ORF">Cni_G28089</name>
</gene>
<organism evidence="1 2">
    <name type="scientific">Canna indica</name>
    <name type="common">Indian-shot</name>
    <dbReference type="NCBI Taxonomy" id="4628"/>
    <lineage>
        <taxon>Eukaryota</taxon>
        <taxon>Viridiplantae</taxon>
        <taxon>Streptophyta</taxon>
        <taxon>Embryophyta</taxon>
        <taxon>Tracheophyta</taxon>
        <taxon>Spermatophyta</taxon>
        <taxon>Magnoliopsida</taxon>
        <taxon>Liliopsida</taxon>
        <taxon>Zingiberales</taxon>
        <taxon>Cannaceae</taxon>
        <taxon>Canna</taxon>
    </lineage>
</organism>
<dbReference type="EMBL" id="CP136898">
    <property type="protein sequence ID" value="WOL19291.1"/>
    <property type="molecule type" value="Genomic_DNA"/>
</dbReference>
<dbReference type="AlphaFoldDB" id="A0AAQ3QS18"/>
<dbReference type="InterPro" id="IPR021916">
    <property type="entry name" value="DUF3527"/>
</dbReference>
<dbReference type="Pfam" id="PF12043">
    <property type="entry name" value="DUF3527"/>
    <property type="match status" value="1"/>
</dbReference>
<keyword evidence="2" id="KW-1185">Reference proteome</keyword>
<evidence type="ECO:0000313" key="1">
    <source>
        <dbReference type="EMBL" id="WOL19291.1"/>
    </source>
</evidence>
<sequence>MCLVDVKMVQKLLYNQESSQDEKWISLSTNTESPELCRTVYASSSILQGFESICSKNSIFLDIKWKKSRDKLSVFDHTRVHMNLSLLTDLAKYGLSNFSSKSYKAASLCNFPINMTTSMNFLIESLGQSRRSRSMNNLAELIKEYTLLPRARNLVIGPPVPWSFDTNVEISQTRALMYMPNVDWLFESIMGSVRERTPMKGHLHFKLGIINDANSQNSLIPLNDNKQSDFSAPATSTCRVSPTQLHNKAVLFGNQASEMKSCEEIPTFHVDTNLTNSYDPTPNANFSMMKGQIKCQWKSGNPYFIFIVDDGCSEVYLSRPCKIKSSVSEGLDYMYLFHSKSVDKLDSENYDSDTSNIIGKMKVSNFLTMNSDDSRARETQFVLYSGNAKSSLKMQISDSIIKKSKRLCKKVTDKFRLSYTSKHKSTRNLDEFKAQFDILSTKHCLSMFRNYQEEDLINQVQNDCTSDLELAAVILKDNQQESKREAAIGGWGLKFLGRSTVTDAYNSSDPSVSSVTCKENQDIHREKSSENLTVLVPAGYHGGPSPSGIIKRWRSGGHCDCGGWDLGCPLRVLSCGSSSIKNSRSLFKEEQQDDSKLVDLFPMGTKKTGPIIKMVDMNDGLYIIYFHPSLSALQIFSIGVAIIHAQSPALAPH</sequence>
<name>A0AAQ3QS18_9LILI</name>
<dbReference type="Proteomes" id="UP001327560">
    <property type="component" value="Chromosome 9"/>
</dbReference>
<protein>
    <submittedName>
        <fullName evidence="1">Uncharacterized protein</fullName>
    </submittedName>
</protein>
<evidence type="ECO:0000313" key="2">
    <source>
        <dbReference type="Proteomes" id="UP001327560"/>
    </source>
</evidence>